<dbReference type="Pfam" id="PF00717">
    <property type="entry name" value="Peptidase_S24"/>
    <property type="match status" value="1"/>
</dbReference>
<proteinExistence type="predicted"/>
<comment type="caution">
    <text evidence="3">The sequence shown here is derived from an EMBL/GenBank/DDBJ whole genome shotgun (WGS) entry which is preliminary data.</text>
</comment>
<dbReference type="CDD" id="cd06529">
    <property type="entry name" value="S24_LexA-like"/>
    <property type="match status" value="1"/>
</dbReference>
<dbReference type="OrthoDB" id="9792157at2"/>
<sequence>MLTHGQIWRALDRLAERHGLSTSGLAKRAGLDPTTFNRSKRVTGDGRPRWPSTESIAKALSATGAGVEDFVALLDAGGRADGFAEGATPIEGELAPEAAGAGRVIPMIELADAGAADAFDDGGLPAGPAWDDIVFPELADGQAYALEICGPAFAPVYRDRDVLVVSPAAAVRRGDRVVVKARDGALLVREFLRRTARQVEVRALGAPHETQHLPLKDIAFIARIVWASQ</sequence>
<dbReference type="Proteomes" id="UP000269692">
    <property type="component" value="Unassembled WGS sequence"/>
</dbReference>
<evidence type="ECO:0000313" key="4">
    <source>
        <dbReference type="Proteomes" id="UP000269692"/>
    </source>
</evidence>
<feature type="region of interest" description="Disordered" evidence="1">
    <location>
        <begin position="31"/>
        <end position="50"/>
    </location>
</feature>
<organism evidence="3 4">
    <name type="scientific">Xanthobacter tagetidis</name>
    <dbReference type="NCBI Taxonomy" id="60216"/>
    <lineage>
        <taxon>Bacteria</taxon>
        <taxon>Pseudomonadati</taxon>
        <taxon>Pseudomonadota</taxon>
        <taxon>Alphaproteobacteria</taxon>
        <taxon>Hyphomicrobiales</taxon>
        <taxon>Xanthobacteraceae</taxon>
        <taxon>Xanthobacter</taxon>
    </lineage>
</organism>
<dbReference type="InterPro" id="IPR039418">
    <property type="entry name" value="LexA-like"/>
</dbReference>
<accession>A0A3L7AEY6</accession>
<dbReference type="Gene3D" id="2.10.109.10">
    <property type="entry name" value="Umud Fragment, subunit A"/>
    <property type="match status" value="1"/>
</dbReference>
<evidence type="ECO:0000256" key="1">
    <source>
        <dbReference type="SAM" id="MobiDB-lite"/>
    </source>
</evidence>
<protein>
    <submittedName>
        <fullName evidence="3">Helix-turn-helix transcriptional regulator</fullName>
    </submittedName>
</protein>
<keyword evidence="4" id="KW-1185">Reference proteome</keyword>
<dbReference type="EMBL" id="RCTF01000006">
    <property type="protein sequence ID" value="RLP79016.1"/>
    <property type="molecule type" value="Genomic_DNA"/>
</dbReference>
<dbReference type="SUPFAM" id="SSF51306">
    <property type="entry name" value="LexA/Signal peptidase"/>
    <property type="match status" value="1"/>
</dbReference>
<feature type="domain" description="Peptidase S24/S26A/S26B/S26C" evidence="2">
    <location>
        <begin position="108"/>
        <end position="225"/>
    </location>
</feature>
<dbReference type="InterPro" id="IPR036286">
    <property type="entry name" value="LexA/Signal_pep-like_sf"/>
</dbReference>
<gene>
    <name evidence="3" type="ORF">D9R14_09195</name>
</gene>
<dbReference type="AlphaFoldDB" id="A0A3L7AEY6"/>
<dbReference type="RefSeq" id="WP_121623031.1">
    <property type="nucleotide sequence ID" value="NZ_JACIIW010000002.1"/>
</dbReference>
<reference evidence="3 4" key="1">
    <citation type="submission" date="2018-10" db="EMBL/GenBank/DDBJ databases">
        <title>Xanthobacter tagetidis genome sequencing and assembly.</title>
        <authorList>
            <person name="Maclea K.S."/>
            <person name="Goen A.E."/>
            <person name="Fatima S.A."/>
        </authorList>
    </citation>
    <scope>NUCLEOTIDE SEQUENCE [LARGE SCALE GENOMIC DNA]</scope>
    <source>
        <strain evidence="3 4">ATCC 700314</strain>
    </source>
</reference>
<dbReference type="InterPro" id="IPR015927">
    <property type="entry name" value="Peptidase_S24_S26A/B/C"/>
</dbReference>
<name>A0A3L7AEY6_9HYPH</name>
<evidence type="ECO:0000313" key="3">
    <source>
        <dbReference type="EMBL" id="RLP79016.1"/>
    </source>
</evidence>
<evidence type="ECO:0000259" key="2">
    <source>
        <dbReference type="Pfam" id="PF00717"/>
    </source>
</evidence>